<organism evidence="1 2">
    <name type="scientific">Brachionus plicatilis</name>
    <name type="common">Marine rotifer</name>
    <name type="synonym">Brachionus muelleri</name>
    <dbReference type="NCBI Taxonomy" id="10195"/>
    <lineage>
        <taxon>Eukaryota</taxon>
        <taxon>Metazoa</taxon>
        <taxon>Spiralia</taxon>
        <taxon>Gnathifera</taxon>
        <taxon>Rotifera</taxon>
        <taxon>Eurotatoria</taxon>
        <taxon>Monogononta</taxon>
        <taxon>Pseudotrocha</taxon>
        <taxon>Ploima</taxon>
        <taxon>Brachionidae</taxon>
        <taxon>Brachionus</taxon>
    </lineage>
</organism>
<dbReference type="Proteomes" id="UP000276133">
    <property type="component" value="Unassembled WGS sequence"/>
</dbReference>
<evidence type="ECO:0000313" key="1">
    <source>
        <dbReference type="EMBL" id="RNA25298.1"/>
    </source>
</evidence>
<accession>A0A3M7RPT4</accession>
<protein>
    <submittedName>
        <fullName evidence="1">Uncharacterized protein</fullName>
    </submittedName>
</protein>
<comment type="caution">
    <text evidence="1">The sequence shown here is derived from an EMBL/GenBank/DDBJ whole genome shotgun (WGS) entry which is preliminary data.</text>
</comment>
<keyword evidence="2" id="KW-1185">Reference proteome</keyword>
<sequence>MLSNIFFNKPFKGQIVFKIAMKLLNHKLSLTRENSSLWVLSDPWTTYDSSEKKFRKYYALSEYI</sequence>
<dbReference type="EMBL" id="REGN01002947">
    <property type="protein sequence ID" value="RNA25298.1"/>
    <property type="molecule type" value="Genomic_DNA"/>
</dbReference>
<dbReference type="AlphaFoldDB" id="A0A3M7RPT4"/>
<proteinExistence type="predicted"/>
<evidence type="ECO:0000313" key="2">
    <source>
        <dbReference type="Proteomes" id="UP000276133"/>
    </source>
</evidence>
<name>A0A3M7RPT4_BRAPC</name>
<gene>
    <name evidence="1" type="ORF">BpHYR1_023318</name>
</gene>
<reference evidence="1 2" key="1">
    <citation type="journal article" date="2018" name="Sci. Rep.">
        <title>Genomic signatures of local adaptation to the degree of environmental predictability in rotifers.</title>
        <authorList>
            <person name="Franch-Gras L."/>
            <person name="Hahn C."/>
            <person name="Garcia-Roger E.M."/>
            <person name="Carmona M.J."/>
            <person name="Serra M."/>
            <person name="Gomez A."/>
        </authorList>
    </citation>
    <scope>NUCLEOTIDE SEQUENCE [LARGE SCALE GENOMIC DNA]</scope>
    <source>
        <strain evidence="1">HYR1</strain>
    </source>
</reference>